<gene>
    <name evidence="2" type="ORF">KK1_025558</name>
</gene>
<accession>A0A151SCR2</accession>
<dbReference type="InterPro" id="IPR052965">
    <property type="entry name" value="Pigment-catalase-like"/>
</dbReference>
<dbReference type="Proteomes" id="UP000075243">
    <property type="component" value="Unassembled WGS sequence"/>
</dbReference>
<name>A0A151SCR2_CAJCA</name>
<feature type="chain" id="PRO_5007588452" evidence="1">
    <location>
        <begin position="27"/>
        <end position="275"/>
    </location>
</feature>
<keyword evidence="1" id="KW-0732">Signal</keyword>
<sequence length="275" mass="29487">MALHTLFITVLLTSLVLPFLVTRSNSLETNGSASQTAESDLLEFALNLDFLEAEFFLVGAEGRGLDAYAPELANGGPPPIGGRRANLDPDIKNVTFQFGLIAIGHIRSPIGLSVRATTSRRLTRPHARFLLRKLAGTWGSRATLMASICDAIVAGILGVEAGEDAVFRALLFERRNILVSPYAVTVAEFTNRISDLRNRLGREGIKDEGVVVPPSEGAEGKVSGNVLSADKYSLSYPRSIEEILRIIYGGNASVPGAFFPRGANGRLAQSYSLAT</sequence>
<dbReference type="AlphaFoldDB" id="A0A151SCR2"/>
<proteinExistence type="predicted"/>
<evidence type="ECO:0000313" key="3">
    <source>
        <dbReference type="Proteomes" id="UP000075243"/>
    </source>
</evidence>
<keyword evidence="3" id="KW-1185">Reference proteome</keyword>
<organism evidence="2 3">
    <name type="scientific">Cajanus cajan</name>
    <name type="common">Pigeon pea</name>
    <name type="synonym">Cajanus indicus</name>
    <dbReference type="NCBI Taxonomy" id="3821"/>
    <lineage>
        <taxon>Eukaryota</taxon>
        <taxon>Viridiplantae</taxon>
        <taxon>Streptophyta</taxon>
        <taxon>Embryophyta</taxon>
        <taxon>Tracheophyta</taxon>
        <taxon>Spermatophyta</taxon>
        <taxon>Magnoliopsida</taxon>
        <taxon>eudicotyledons</taxon>
        <taxon>Gunneridae</taxon>
        <taxon>Pentapetalae</taxon>
        <taxon>rosids</taxon>
        <taxon>fabids</taxon>
        <taxon>Fabales</taxon>
        <taxon>Fabaceae</taxon>
        <taxon>Papilionoideae</taxon>
        <taxon>50 kb inversion clade</taxon>
        <taxon>NPAAA clade</taxon>
        <taxon>indigoferoid/millettioid clade</taxon>
        <taxon>Phaseoleae</taxon>
        <taxon>Cajanus</taxon>
    </lineage>
</organism>
<protein>
    <submittedName>
        <fullName evidence="2">Desiccation-related protein PCC13-62</fullName>
    </submittedName>
</protein>
<dbReference type="STRING" id="3821.A0A151SCR2"/>
<feature type="signal peptide" evidence="1">
    <location>
        <begin position="1"/>
        <end position="26"/>
    </location>
</feature>
<evidence type="ECO:0000313" key="2">
    <source>
        <dbReference type="EMBL" id="KYP52604.1"/>
    </source>
</evidence>
<dbReference type="PANTHER" id="PTHR31694:SF12">
    <property type="entry name" value="DESICCATION-LIKE PROTEIN"/>
    <property type="match status" value="1"/>
</dbReference>
<evidence type="ECO:0000256" key="1">
    <source>
        <dbReference type="SAM" id="SignalP"/>
    </source>
</evidence>
<dbReference type="EMBL" id="KQ483422">
    <property type="protein sequence ID" value="KYP52604.1"/>
    <property type="molecule type" value="Genomic_DNA"/>
</dbReference>
<dbReference type="Gramene" id="C.cajan_25136.t">
    <property type="protein sequence ID" value="C.cajan_25136.t"/>
    <property type="gene ID" value="C.cajan_25136"/>
</dbReference>
<dbReference type="PANTHER" id="PTHR31694">
    <property type="entry name" value="DESICCATION-LIKE PROTEIN"/>
    <property type="match status" value="1"/>
</dbReference>
<reference evidence="2" key="1">
    <citation type="journal article" date="2012" name="Nat. Biotechnol.">
        <title>Draft genome sequence of pigeonpea (Cajanus cajan), an orphan legume crop of resource-poor farmers.</title>
        <authorList>
            <person name="Varshney R.K."/>
            <person name="Chen W."/>
            <person name="Li Y."/>
            <person name="Bharti A.K."/>
            <person name="Saxena R.K."/>
            <person name="Schlueter J.A."/>
            <person name="Donoghue M.T."/>
            <person name="Azam S."/>
            <person name="Fan G."/>
            <person name="Whaley A.M."/>
            <person name="Farmer A.D."/>
            <person name="Sheridan J."/>
            <person name="Iwata A."/>
            <person name="Tuteja R."/>
            <person name="Penmetsa R.V."/>
            <person name="Wu W."/>
            <person name="Upadhyaya H.D."/>
            <person name="Yang S.P."/>
            <person name="Shah T."/>
            <person name="Saxena K.B."/>
            <person name="Michael T."/>
            <person name="McCombie W.R."/>
            <person name="Yang B."/>
            <person name="Zhang G."/>
            <person name="Yang H."/>
            <person name="Wang J."/>
            <person name="Spillane C."/>
            <person name="Cook D.R."/>
            <person name="May G.D."/>
            <person name="Xu X."/>
            <person name="Jackson S.A."/>
        </authorList>
    </citation>
    <scope>NUCLEOTIDE SEQUENCE [LARGE SCALE GENOMIC DNA]</scope>
</reference>
<dbReference type="OMA" id="TSPKFEY"/>